<evidence type="ECO:0000313" key="1">
    <source>
        <dbReference type="EMBL" id="QMW02124.1"/>
    </source>
</evidence>
<accession>A0A7G5GTD2</accession>
<dbReference type="AlphaFoldDB" id="A0A7G5GTD2"/>
<reference evidence="1 2" key="1">
    <citation type="submission" date="2020-07" db="EMBL/GenBank/DDBJ databases">
        <title>Spirosoma foliorum sp. nov., isolated from the leaves on the Nejang mountain Korea, Republic of.</title>
        <authorList>
            <person name="Ho H."/>
            <person name="Lee Y.-J."/>
            <person name="Nurcahyanto D.-A."/>
            <person name="Kim S.-G."/>
        </authorList>
    </citation>
    <scope>NUCLEOTIDE SEQUENCE [LARGE SCALE GENOMIC DNA]</scope>
    <source>
        <strain evidence="1 2">PL0136</strain>
    </source>
</reference>
<name>A0A7G5GTD2_9BACT</name>
<protein>
    <submittedName>
        <fullName evidence="1">Uncharacterized protein</fullName>
    </submittedName>
</protein>
<dbReference type="EMBL" id="CP059732">
    <property type="protein sequence ID" value="QMW02124.1"/>
    <property type="molecule type" value="Genomic_DNA"/>
</dbReference>
<evidence type="ECO:0000313" key="2">
    <source>
        <dbReference type="Proteomes" id="UP000515369"/>
    </source>
</evidence>
<keyword evidence="2" id="KW-1185">Reference proteome</keyword>
<dbReference type="RefSeq" id="WP_182459397.1">
    <property type="nucleotide sequence ID" value="NZ_CP059732.1"/>
</dbReference>
<organism evidence="1 2">
    <name type="scientific">Spirosoma foliorum</name>
    <dbReference type="NCBI Taxonomy" id="2710596"/>
    <lineage>
        <taxon>Bacteria</taxon>
        <taxon>Pseudomonadati</taxon>
        <taxon>Bacteroidota</taxon>
        <taxon>Cytophagia</taxon>
        <taxon>Cytophagales</taxon>
        <taxon>Cytophagaceae</taxon>
        <taxon>Spirosoma</taxon>
    </lineage>
</organism>
<proteinExistence type="predicted"/>
<dbReference type="KEGG" id="sfol:H3H32_30005"/>
<gene>
    <name evidence="1" type="ORF">H3H32_30005</name>
</gene>
<sequence>MKTIVVAVLFIVGLGRCTSSLSPQSSVDDDLIIRTGTRFGMCIGTQCVKDYVFNGTSVTLTQKNVQPRAQSTSQSCQSTISATNWQSLKANANLDAFSKKDTIIGCPDCADGGAEYIELQLGEQKHKVTFPYGETIPGFESLVSALRSQREATKDCL</sequence>
<dbReference type="Proteomes" id="UP000515369">
    <property type="component" value="Chromosome"/>
</dbReference>